<sequence>MSTSAAPKPARGASPHEQRHSDQVAPGSSLPLQLPLQLQDQRAASAALGRWQALADNSPQVRKLQAQAIQRQPALVQRSVLSDQLTKQLDQHGAASLFASIDANLVEYAADPDVANLINQRLTGNERWLGQQHLEYGGENNWPRHVQIDKQLRAIGAATSWPNVMALMVAATAAEFEHGMALLTPAHISNTLTMLSAASDPAFETYMGKMNREQTAAFLAAAVAADQATHSGLIARIKTSRILSVSNAWLADLRWRGGSGADTSDGYQISLTTSDHKRNDFAHWLRNGGAEPARDGTMNCWEAVMFMAYQSGLVSKQWLQDLHTAAAAAGRAVADEVDDEVDDEEEEEEDVELRDGYAELLAQRLGVNAAARWTYNPVPPGTPTIPAGNLIFMDGLDHVMLSKGSLDGNGRQRVYSMWVFPMSSGGEDDHGWMQDTTLEQVMQTSEETGARITYHPPPW</sequence>
<accession>A0A6I2L212</accession>
<name>A0A6I2L212_9BURK</name>
<evidence type="ECO:0000256" key="1">
    <source>
        <dbReference type="SAM" id="MobiDB-lite"/>
    </source>
</evidence>
<dbReference type="AlphaFoldDB" id="A0A6I2L212"/>
<gene>
    <name evidence="2" type="ORF">GJ699_19625</name>
</gene>
<proteinExistence type="predicted"/>
<dbReference type="EMBL" id="WKJK01000010">
    <property type="protein sequence ID" value="MRW92208.1"/>
    <property type="molecule type" value="Genomic_DNA"/>
</dbReference>
<evidence type="ECO:0000313" key="2">
    <source>
        <dbReference type="EMBL" id="MRW92208.1"/>
    </source>
</evidence>
<reference evidence="2 3" key="1">
    <citation type="submission" date="2019-11" db="EMBL/GenBank/DDBJ databases">
        <title>Novel species isolated from a subtropical stream in China.</title>
        <authorList>
            <person name="Lu H."/>
        </authorList>
    </citation>
    <scope>NUCLEOTIDE SEQUENCE [LARGE SCALE GENOMIC DNA]</scope>
    <source>
        <strain evidence="2 3">FT80W</strain>
    </source>
</reference>
<keyword evidence="3" id="KW-1185">Reference proteome</keyword>
<feature type="region of interest" description="Disordered" evidence="1">
    <location>
        <begin position="1"/>
        <end position="30"/>
    </location>
</feature>
<comment type="caution">
    <text evidence="2">The sequence shown here is derived from an EMBL/GenBank/DDBJ whole genome shotgun (WGS) entry which is preliminary data.</text>
</comment>
<organism evidence="2 3">
    <name type="scientific">Duganella guangzhouensis</name>
    <dbReference type="NCBI Taxonomy" id="2666084"/>
    <lineage>
        <taxon>Bacteria</taxon>
        <taxon>Pseudomonadati</taxon>
        <taxon>Pseudomonadota</taxon>
        <taxon>Betaproteobacteria</taxon>
        <taxon>Burkholderiales</taxon>
        <taxon>Oxalobacteraceae</taxon>
        <taxon>Telluria group</taxon>
        <taxon>Duganella</taxon>
    </lineage>
</organism>
<evidence type="ECO:0000313" key="3">
    <source>
        <dbReference type="Proteomes" id="UP000433309"/>
    </source>
</evidence>
<dbReference type="RefSeq" id="WP_154379375.1">
    <property type="nucleotide sequence ID" value="NZ_WKJK01000010.1"/>
</dbReference>
<dbReference type="Proteomes" id="UP000433309">
    <property type="component" value="Unassembled WGS sequence"/>
</dbReference>
<protein>
    <submittedName>
        <fullName evidence="2">Uncharacterized protein</fullName>
    </submittedName>
</protein>